<evidence type="ECO:0000313" key="7">
    <source>
        <dbReference type="Proteomes" id="UP000194127"/>
    </source>
</evidence>
<reference evidence="6 7" key="1">
    <citation type="submission" date="2017-04" db="EMBL/GenBank/DDBJ databases">
        <title>Genome Sequence of the Model Brown-Rot Fungus Postia placenta SB12.</title>
        <authorList>
            <consortium name="DOE Joint Genome Institute"/>
            <person name="Gaskell J."/>
            <person name="Kersten P."/>
            <person name="Larrondo L.F."/>
            <person name="Canessa P."/>
            <person name="Martinez D."/>
            <person name="Hibbett D."/>
            <person name="Schmoll M."/>
            <person name="Kubicek C.P."/>
            <person name="Martinez A.T."/>
            <person name="Yadav J."/>
            <person name="Master E."/>
            <person name="Magnuson J.K."/>
            <person name="James T."/>
            <person name="Yaver D."/>
            <person name="Berka R."/>
            <person name="Labutti K."/>
            <person name="Lipzen A."/>
            <person name="Aerts A."/>
            <person name="Barry K."/>
            <person name="Henrissat B."/>
            <person name="Blanchette R."/>
            <person name="Grigoriev I."/>
            <person name="Cullen D."/>
        </authorList>
    </citation>
    <scope>NUCLEOTIDE SEQUENCE [LARGE SCALE GENOMIC DNA]</scope>
    <source>
        <strain evidence="6 7">MAD-698-R-SB12</strain>
    </source>
</reference>
<dbReference type="STRING" id="670580.A0A1X6MU34"/>
<dbReference type="Proteomes" id="UP000194127">
    <property type="component" value="Unassembled WGS sequence"/>
</dbReference>
<keyword evidence="1" id="KW-0479">Metal-binding</keyword>
<dbReference type="Gene3D" id="6.10.140.2220">
    <property type="match status" value="1"/>
</dbReference>
<keyword evidence="7" id="KW-1185">Reference proteome</keyword>
<dbReference type="EMBL" id="KZ110601">
    <property type="protein sequence ID" value="OSX59885.1"/>
    <property type="molecule type" value="Genomic_DNA"/>
</dbReference>
<protein>
    <recommendedName>
        <fullName evidence="5">MYND-type domain-containing protein</fullName>
    </recommendedName>
</protein>
<evidence type="ECO:0000256" key="2">
    <source>
        <dbReference type="ARBA" id="ARBA00022771"/>
    </source>
</evidence>
<evidence type="ECO:0000256" key="4">
    <source>
        <dbReference type="PROSITE-ProRule" id="PRU00134"/>
    </source>
</evidence>
<evidence type="ECO:0000259" key="5">
    <source>
        <dbReference type="PROSITE" id="PS50865"/>
    </source>
</evidence>
<evidence type="ECO:0000256" key="1">
    <source>
        <dbReference type="ARBA" id="ARBA00022723"/>
    </source>
</evidence>
<dbReference type="AlphaFoldDB" id="A0A1X6MU34"/>
<dbReference type="RefSeq" id="XP_024336679.1">
    <property type="nucleotide sequence ID" value="XM_024489015.1"/>
</dbReference>
<dbReference type="OrthoDB" id="432970at2759"/>
<dbReference type="InterPro" id="IPR002893">
    <property type="entry name" value="Znf_MYND"/>
</dbReference>
<accession>A0A1X6MU34</accession>
<name>A0A1X6MU34_9APHY</name>
<keyword evidence="2 4" id="KW-0863">Zinc-finger</keyword>
<evidence type="ECO:0000313" key="6">
    <source>
        <dbReference type="EMBL" id="OSX59885.1"/>
    </source>
</evidence>
<dbReference type="GO" id="GO:0008270">
    <property type="term" value="F:zinc ion binding"/>
    <property type="evidence" value="ECO:0007669"/>
    <property type="project" value="UniProtKB-KW"/>
</dbReference>
<gene>
    <name evidence="6" type="ORF">POSPLADRAFT_1183587</name>
</gene>
<dbReference type="Pfam" id="PF01753">
    <property type="entry name" value="zf-MYND"/>
    <property type="match status" value="1"/>
</dbReference>
<dbReference type="PROSITE" id="PS50865">
    <property type="entry name" value="ZF_MYND_2"/>
    <property type="match status" value="1"/>
</dbReference>
<dbReference type="SUPFAM" id="SSF144232">
    <property type="entry name" value="HIT/MYND zinc finger-like"/>
    <property type="match status" value="1"/>
</dbReference>
<evidence type="ECO:0000256" key="3">
    <source>
        <dbReference type="ARBA" id="ARBA00022833"/>
    </source>
</evidence>
<proteinExistence type="predicted"/>
<organism evidence="6 7">
    <name type="scientific">Postia placenta MAD-698-R-SB12</name>
    <dbReference type="NCBI Taxonomy" id="670580"/>
    <lineage>
        <taxon>Eukaryota</taxon>
        <taxon>Fungi</taxon>
        <taxon>Dikarya</taxon>
        <taxon>Basidiomycota</taxon>
        <taxon>Agaricomycotina</taxon>
        <taxon>Agaricomycetes</taxon>
        <taxon>Polyporales</taxon>
        <taxon>Adustoporiaceae</taxon>
        <taxon>Rhodonia</taxon>
    </lineage>
</organism>
<sequence>MPGRHYYSKFIPPSLSMSELICQKLDNDATDLLIDKWLERPHRPDAYYDWFQRIRERRHVVNANARKEQILLWNKGGFVPENIFTRTVDTGRLIPLDRTWVTHVYHHKNMSRLNMMPVIFSMLPELMLLRGMHDRGCDEIYVIVTDLKRPEMDEVTEYFKYVCQNASNGPCKPSVEQKINHDHMHLTHLLDGQRRTPCFPQLDLTLRAIMHEKRPPFIVLFSHQTMSYSQILFANSLFVPSKEVYHDFPSGCPNPGCTDNCCELIRFPKKGLETASVLCHKRKVRYRYGRRVKAKEMCNWIDCHVCFSDDMAQSGHLCDGGSEGSVVGSSEGSEGSIVEEPSAPRILGLVCSRCKLVKYCSPEHQRMDWEEHRRVCTKPVDA</sequence>
<feature type="domain" description="MYND-type" evidence="5">
    <location>
        <begin position="303"/>
        <end position="376"/>
    </location>
</feature>
<dbReference type="GeneID" id="36333964"/>
<keyword evidence="3" id="KW-0862">Zinc</keyword>